<dbReference type="AlphaFoldDB" id="A0A8S1GT98"/>
<dbReference type="InterPro" id="IPR036084">
    <property type="entry name" value="Ser_inhib-like_sf"/>
</dbReference>
<keyword evidence="2" id="KW-0722">Serine protease inhibitor</keyword>
<evidence type="ECO:0000313" key="5">
    <source>
        <dbReference type="EMBL" id="CAD6186816.1"/>
    </source>
</evidence>
<sequence>MNFFIFLTGAVAEQISPKPEKISTVFINPIEFCGKFQERKKCGVPCEPRCSSNEVQGACPKICLPDVCQCIAGYSRNATDDCVPTSECKARKERKMRAALKIPKCVFGEVFSVCRDPCPPTCAEPERKCVRSEKMCILGCDCFTGKNQTFVRESEGGNCIPRDKCQINADSELNTSEESSGWMATDPATCDDVFCDVGSVCEIVDVPCETAPCLQQAICVGEDQLAP</sequence>
<dbReference type="Gene3D" id="2.10.25.10">
    <property type="entry name" value="Laminin"/>
    <property type="match status" value="2"/>
</dbReference>
<name>A0A8S1GT98_9PELO</name>
<organism evidence="5 6">
    <name type="scientific">Caenorhabditis auriculariae</name>
    <dbReference type="NCBI Taxonomy" id="2777116"/>
    <lineage>
        <taxon>Eukaryota</taxon>
        <taxon>Metazoa</taxon>
        <taxon>Ecdysozoa</taxon>
        <taxon>Nematoda</taxon>
        <taxon>Chromadorea</taxon>
        <taxon>Rhabditida</taxon>
        <taxon>Rhabditina</taxon>
        <taxon>Rhabditomorpha</taxon>
        <taxon>Rhabditoidea</taxon>
        <taxon>Rhabditidae</taxon>
        <taxon>Peloderinae</taxon>
        <taxon>Caenorhabditis</taxon>
    </lineage>
</organism>
<dbReference type="Pfam" id="PF01826">
    <property type="entry name" value="TIL"/>
    <property type="match status" value="2"/>
</dbReference>
<dbReference type="InterPro" id="IPR002919">
    <property type="entry name" value="TIL_dom"/>
</dbReference>
<evidence type="ECO:0000313" key="6">
    <source>
        <dbReference type="Proteomes" id="UP000835052"/>
    </source>
</evidence>
<dbReference type="InterPro" id="IPR051368">
    <property type="entry name" value="SerProtInhib-TIL_Domain"/>
</dbReference>
<feature type="domain" description="TIL" evidence="4">
    <location>
        <begin position="33"/>
        <end position="88"/>
    </location>
</feature>
<evidence type="ECO:0000256" key="2">
    <source>
        <dbReference type="ARBA" id="ARBA00022900"/>
    </source>
</evidence>
<evidence type="ECO:0000256" key="1">
    <source>
        <dbReference type="ARBA" id="ARBA00022690"/>
    </source>
</evidence>
<dbReference type="GO" id="GO:0004867">
    <property type="term" value="F:serine-type endopeptidase inhibitor activity"/>
    <property type="evidence" value="ECO:0007669"/>
    <property type="project" value="UniProtKB-KW"/>
</dbReference>
<dbReference type="OrthoDB" id="5781320at2759"/>
<accession>A0A8S1GT98</accession>
<dbReference type="PANTHER" id="PTHR23259">
    <property type="entry name" value="RIDDLE"/>
    <property type="match status" value="1"/>
</dbReference>
<keyword evidence="1" id="KW-0646">Protease inhibitor</keyword>
<feature type="domain" description="TIL" evidence="4">
    <location>
        <begin position="105"/>
        <end position="165"/>
    </location>
</feature>
<keyword evidence="6" id="KW-1185">Reference proteome</keyword>
<dbReference type="EMBL" id="CAJGYM010000005">
    <property type="protein sequence ID" value="CAD6186816.1"/>
    <property type="molecule type" value="Genomic_DNA"/>
</dbReference>
<keyword evidence="3" id="KW-1015">Disulfide bond</keyword>
<dbReference type="Proteomes" id="UP000835052">
    <property type="component" value="Unassembled WGS sequence"/>
</dbReference>
<gene>
    <name evidence="5" type="ORF">CAUJ_LOCUS2735</name>
</gene>
<dbReference type="SUPFAM" id="SSF57567">
    <property type="entry name" value="Serine protease inhibitors"/>
    <property type="match status" value="2"/>
</dbReference>
<reference evidence="5" key="1">
    <citation type="submission" date="2020-10" db="EMBL/GenBank/DDBJ databases">
        <authorList>
            <person name="Kikuchi T."/>
        </authorList>
    </citation>
    <scope>NUCLEOTIDE SEQUENCE</scope>
    <source>
        <strain evidence="5">NKZ352</strain>
    </source>
</reference>
<comment type="caution">
    <text evidence="5">The sequence shown here is derived from an EMBL/GenBank/DDBJ whole genome shotgun (WGS) entry which is preliminary data.</text>
</comment>
<dbReference type="PANTHER" id="PTHR23259:SF70">
    <property type="entry name" value="ACCESSORY GLAND PROTEIN ACP62F-RELATED"/>
    <property type="match status" value="1"/>
</dbReference>
<dbReference type="CDD" id="cd19941">
    <property type="entry name" value="TIL"/>
    <property type="match status" value="2"/>
</dbReference>
<proteinExistence type="predicted"/>
<protein>
    <recommendedName>
        <fullName evidence="4">TIL domain-containing protein</fullName>
    </recommendedName>
</protein>
<evidence type="ECO:0000256" key="3">
    <source>
        <dbReference type="ARBA" id="ARBA00023157"/>
    </source>
</evidence>
<evidence type="ECO:0000259" key="4">
    <source>
        <dbReference type="Pfam" id="PF01826"/>
    </source>
</evidence>